<evidence type="ECO:0000256" key="1">
    <source>
        <dbReference type="SAM" id="MobiDB-lite"/>
    </source>
</evidence>
<evidence type="ECO:0000313" key="2">
    <source>
        <dbReference type="EMBL" id="RXZ54982.1"/>
    </source>
</evidence>
<evidence type="ECO:0000313" key="3">
    <source>
        <dbReference type="Proteomes" id="UP000293345"/>
    </source>
</evidence>
<dbReference type="EMBL" id="SDPW01000001">
    <property type="protein sequence ID" value="RXZ54982.1"/>
    <property type="molecule type" value="Genomic_DNA"/>
</dbReference>
<gene>
    <name evidence="2" type="ORF">ET524_11185</name>
</gene>
<proteinExistence type="predicted"/>
<feature type="region of interest" description="Disordered" evidence="1">
    <location>
        <begin position="1"/>
        <end position="27"/>
    </location>
</feature>
<protein>
    <submittedName>
        <fullName evidence="2">Uncharacterized protein</fullName>
    </submittedName>
</protein>
<organism evidence="2 3">
    <name type="scientific">Senegalimassilia faecalis</name>
    <dbReference type="NCBI Taxonomy" id="2509433"/>
    <lineage>
        <taxon>Bacteria</taxon>
        <taxon>Bacillati</taxon>
        <taxon>Actinomycetota</taxon>
        <taxon>Coriobacteriia</taxon>
        <taxon>Coriobacteriales</taxon>
        <taxon>Coriobacteriaceae</taxon>
        <taxon>Senegalimassilia</taxon>
    </lineage>
</organism>
<accession>A0A4Q2K665</accession>
<keyword evidence="3" id="KW-1185">Reference proteome</keyword>
<reference evidence="2 3" key="1">
    <citation type="submission" date="2019-01" db="EMBL/GenBank/DDBJ databases">
        <title>Senegalimassilia sp. nov. KGMB04484 isolated human feces.</title>
        <authorList>
            <person name="Han K.-I."/>
            <person name="Kim J.-S."/>
            <person name="Lee K.C."/>
            <person name="Suh M.K."/>
            <person name="Eom M.K."/>
            <person name="Lee J.H."/>
            <person name="Park S.-H."/>
            <person name="Kang S.W."/>
            <person name="Park J.-E."/>
            <person name="Oh B.S."/>
            <person name="Yu S.Y."/>
            <person name="Choi S.-H."/>
            <person name="Lee D.H."/>
            <person name="Yoon H."/>
            <person name="Kim B.-Y."/>
            <person name="Lee J.H."/>
            <person name="Lee J.-S."/>
        </authorList>
    </citation>
    <scope>NUCLEOTIDE SEQUENCE [LARGE SCALE GENOMIC DNA]</scope>
    <source>
        <strain evidence="2 3">KGMB04484</strain>
    </source>
</reference>
<comment type="caution">
    <text evidence="2">The sequence shown here is derived from an EMBL/GenBank/DDBJ whole genome shotgun (WGS) entry which is preliminary data.</text>
</comment>
<dbReference type="AlphaFoldDB" id="A0A4Q2K665"/>
<dbReference type="RefSeq" id="WP_129425906.1">
    <property type="nucleotide sequence ID" value="NZ_SDPW01000001.1"/>
</dbReference>
<dbReference type="Proteomes" id="UP000293345">
    <property type="component" value="Unassembled WGS sequence"/>
</dbReference>
<name>A0A4Q2K665_9ACTN</name>
<sequence length="190" mass="22029">MAAARRSSRHEPFPARQASTEAGRYGRTSEGAKAKQFICNLTKREIREFLLALIDEDERVRHRITSRFGTPDASRARVALNAEIDAIWYRHKRNGDIGYHDAFKFEQDLNEAFRNVMSPLFRPQTLMETFEVSYAFLLQLTDIENDDSDGFFTCMIDQCINAWDEIIRLSQYNPCFPKAHLIRSVGLMSR</sequence>